<sequence>MQYTKYLSALIQGQGTPKLSNQSFGSIMNIIYLEGAIASLEKVKLKNKNPGTKHKYDIWI</sequence>
<feature type="non-terminal residue" evidence="1">
    <location>
        <position position="60"/>
    </location>
</feature>
<gene>
    <name evidence="1" type="ORF">S01H1_18751</name>
</gene>
<proteinExistence type="predicted"/>
<name>X0TPN1_9ZZZZ</name>
<accession>X0TPN1</accession>
<comment type="caution">
    <text evidence="1">The sequence shown here is derived from an EMBL/GenBank/DDBJ whole genome shotgun (WGS) entry which is preliminary data.</text>
</comment>
<dbReference type="EMBL" id="BARS01010054">
    <property type="protein sequence ID" value="GAF89211.1"/>
    <property type="molecule type" value="Genomic_DNA"/>
</dbReference>
<organism evidence="1">
    <name type="scientific">marine sediment metagenome</name>
    <dbReference type="NCBI Taxonomy" id="412755"/>
    <lineage>
        <taxon>unclassified sequences</taxon>
        <taxon>metagenomes</taxon>
        <taxon>ecological metagenomes</taxon>
    </lineage>
</organism>
<evidence type="ECO:0000313" key="1">
    <source>
        <dbReference type="EMBL" id="GAF89211.1"/>
    </source>
</evidence>
<reference evidence="1" key="1">
    <citation type="journal article" date="2014" name="Front. Microbiol.">
        <title>High frequency of phylogenetically diverse reductive dehalogenase-homologous genes in deep subseafloor sedimentary metagenomes.</title>
        <authorList>
            <person name="Kawai M."/>
            <person name="Futagami T."/>
            <person name="Toyoda A."/>
            <person name="Takaki Y."/>
            <person name="Nishi S."/>
            <person name="Hori S."/>
            <person name="Arai W."/>
            <person name="Tsubouchi T."/>
            <person name="Morono Y."/>
            <person name="Uchiyama I."/>
            <person name="Ito T."/>
            <person name="Fujiyama A."/>
            <person name="Inagaki F."/>
            <person name="Takami H."/>
        </authorList>
    </citation>
    <scope>NUCLEOTIDE SEQUENCE</scope>
    <source>
        <strain evidence="1">Expedition CK06-06</strain>
    </source>
</reference>
<dbReference type="AlphaFoldDB" id="X0TPN1"/>
<protein>
    <submittedName>
        <fullName evidence="1">Uncharacterized protein</fullName>
    </submittedName>
</protein>